<dbReference type="AlphaFoldDB" id="D4B0P7"/>
<gene>
    <name evidence="2" type="ORF">ARB_02023</name>
</gene>
<evidence type="ECO:0000313" key="3">
    <source>
        <dbReference type="Proteomes" id="UP000008866"/>
    </source>
</evidence>
<feature type="region of interest" description="Disordered" evidence="1">
    <location>
        <begin position="1"/>
        <end position="23"/>
    </location>
</feature>
<feature type="compositionally biased region" description="Polar residues" evidence="1">
    <location>
        <begin position="146"/>
        <end position="157"/>
    </location>
</feature>
<evidence type="ECO:0000313" key="2">
    <source>
        <dbReference type="EMBL" id="EFE31154.1"/>
    </source>
</evidence>
<protein>
    <submittedName>
        <fullName evidence="2">Uncharacterized protein</fullName>
    </submittedName>
</protein>
<proteinExistence type="predicted"/>
<dbReference type="EMBL" id="ABSU01000024">
    <property type="protein sequence ID" value="EFE31154.1"/>
    <property type="molecule type" value="Genomic_DNA"/>
</dbReference>
<comment type="caution">
    <text evidence="2">The sequence shown here is derived from an EMBL/GenBank/DDBJ whole genome shotgun (WGS) entry which is preliminary data.</text>
</comment>
<accession>D4B0P7</accession>
<dbReference type="KEGG" id="abe:ARB_02023"/>
<name>D4B0P7_ARTBC</name>
<reference evidence="3" key="1">
    <citation type="journal article" date="2011" name="Genome Biol.">
        <title>Comparative and functional genomics provide insights into the pathogenicity of dermatophytic fungi.</title>
        <authorList>
            <person name="Burmester A."/>
            <person name="Shelest E."/>
            <person name="Gloeckner G."/>
            <person name="Heddergott C."/>
            <person name="Schindler S."/>
            <person name="Staib P."/>
            <person name="Heidel A."/>
            <person name="Felder M."/>
            <person name="Petzold A."/>
            <person name="Szafranski K."/>
            <person name="Feuermann M."/>
            <person name="Pedruzzi I."/>
            <person name="Priebe S."/>
            <person name="Groth M."/>
            <person name="Winkler R."/>
            <person name="Li W."/>
            <person name="Kniemeyer O."/>
            <person name="Schroeckh V."/>
            <person name="Hertweck C."/>
            <person name="Hube B."/>
            <person name="White T.C."/>
            <person name="Platzer M."/>
            <person name="Guthke R."/>
            <person name="Heitman J."/>
            <person name="Woestemeyer J."/>
            <person name="Zipfel P.F."/>
            <person name="Monod M."/>
            <person name="Brakhage A.A."/>
        </authorList>
    </citation>
    <scope>NUCLEOTIDE SEQUENCE [LARGE SCALE GENOMIC DNA]</scope>
    <source>
        <strain evidence="3">ATCC MYA-4681 / CBS 112371</strain>
    </source>
</reference>
<keyword evidence="3" id="KW-1185">Reference proteome</keyword>
<sequence>MAATAATRPPIRPRTARPEARQAVTGGGFSTAWFQLAALDSSLWQRADGGPSSQLAAEEASSGCWVTGRGWLAEARLGRDLAAAAAAAASAGHDMKEGRQPQLRRRSELAMMAGGGRQVPLLLTIDITNSVNSPSGDGGKAAIERPTTSNDINNNEI</sequence>
<organism evidence="2 3">
    <name type="scientific">Arthroderma benhamiae (strain ATCC MYA-4681 / CBS 112371)</name>
    <name type="common">Trichophyton mentagrophytes</name>
    <dbReference type="NCBI Taxonomy" id="663331"/>
    <lineage>
        <taxon>Eukaryota</taxon>
        <taxon>Fungi</taxon>
        <taxon>Dikarya</taxon>
        <taxon>Ascomycota</taxon>
        <taxon>Pezizomycotina</taxon>
        <taxon>Eurotiomycetes</taxon>
        <taxon>Eurotiomycetidae</taxon>
        <taxon>Onygenales</taxon>
        <taxon>Arthrodermataceae</taxon>
        <taxon>Trichophyton</taxon>
    </lineage>
</organism>
<evidence type="ECO:0000256" key="1">
    <source>
        <dbReference type="SAM" id="MobiDB-lite"/>
    </source>
</evidence>
<dbReference type="GeneID" id="9523567"/>
<dbReference type="RefSeq" id="XP_003011794.1">
    <property type="nucleotide sequence ID" value="XM_003011748.1"/>
</dbReference>
<dbReference type="HOGENOM" id="CLU_1677401_0_0_1"/>
<feature type="region of interest" description="Disordered" evidence="1">
    <location>
        <begin position="134"/>
        <end position="157"/>
    </location>
</feature>
<dbReference type="Proteomes" id="UP000008866">
    <property type="component" value="Unassembled WGS sequence"/>
</dbReference>